<keyword evidence="2" id="KW-1185">Reference proteome</keyword>
<dbReference type="InterPro" id="IPR003749">
    <property type="entry name" value="ThiS/MoaD-like"/>
</dbReference>
<organism evidence="1 2">
    <name type="scientific">Desulfosarcina alkanivorans</name>
    <dbReference type="NCBI Taxonomy" id="571177"/>
    <lineage>
        <taxon>Bacteria</taxon>
        <taxon>Pseudomonadati</taxon>
        <taxon>Thermodesulfobacteriota</taxon>
        <taxon>Desulfobacteria</taxon>
        <taxon>Desulfobacterales</taxon>
        <taxon>Desulfosarcinaceae</taxon>
        <taxon>Desulfosarcina</taxon>
    </lineage>
</organism>
<sequence length="101" mass="10590">MPGGVRGGGREAPLYSIGQLPLGAKIQGNGSVEETMDIQLNGRRTSVATGTTIGDLIRAKDLDPTTVVVERNLAIVASADWDRITLQGNDTLEILRFVGGG</sequence>
<reference evidence="1 2" key="1">
    <citation type="submission" date="2019-11" db="EMBL/GenBank/DDBJ databases">
        <title>Comparative genomics of hydrocarbon-degrading Desulfosarcina strains.</title>
        <authorList>
            <person name="Watanabe M."/>
            <person name="Kojima H."/>
            <person name="Fukui M."/>
        </authorList>
    </citation>
    <scope>NUCLEOTIDE SEQUENCE [LARGE SCALE GENOMIC DNA]</scope>
    <source>
        <strain evidence="1 2">PL12</strain>
    </source>
</reference>
<dbReference type="Proteomes" id="UP000427906">
    <property type="component" value="Chromosome"/>
</dbReference>
<dbReference type="EMBL" id="AP021874">
    <property type="protein sequence ID" value="BBO71969.1"/>
    <property type="molecule type" value="Genomic_DNA"/>
</dbReference>
<dbReference type="PANTHER" id="PTHR34472">
    <property type="entry name" value="SULFUR CARRIER PROTEIN THIS"/>
    <property type="match status" value="1"/>
</dbReference>
<dbReference type="NCBIfam" id="TIGR01683">
    <property type="entry name" value="thiS"/>
    <property type="match status" value="1"/>
</dbReference>
<accession>A0A5K7YVB1</accession>
<evidence type="ECO:0000313" key="2">
    <source>
        <dbReference type="Proteomes" id="UP000427906"/>
    </source>
</evidence>
<dbReference type="SUPFAM" id="SSF54285">
    <property type="entry name" value="MoaD/ThiS"/>
    <property type="match status" value="1"/>
</dbReference>
<dbReference type="InterPro" id="IPR016155">
    <property type="entry name" value="Mopterin_synth/thiamin_S_b"/>
</dbReference>
<dbReference type="KEGG" id="dalk:DSCA_58990"/>
<dbReference type="Gene3D" id="3.10.20.30">
    <property type="match status" value="1"/>
</dbReference>
<proteinExistence type="predicted"/>
<dbReference type="PANTHER" id="PTHR34472:SF1">
    <property type="entry name" value="SULFUR CARRIER PROTEIN THIS"/>
    <property type="match status" value="1"/>
</dbReference>
<dbReference type="Pfam" id="PF02597">
    <property type="entry name" value="ThiS"/>
    <property type="match status" value="1"/>
</dbReference>
<evidence type="ECO:0008006" key="3">
    <source>
        <dbReference type="Google" id="ProtNLM"/>
    </source>
</evidence>
<dbReference type="InterPro" id="IPR010035">
    <property type="entry name" value="Thi_S"/>
</dbReference>
<protein>
    <recommendedName>
        <fullName evidence="3">Thiamine biosynthesis protein ThiS</fullName>
    </recommendedName>
</protein>
<evidence type="ECO:0000313" key="1">
    <source>
        <dbReference type="EMBL" id="BBO71969.1"/>
    </source>
</evidence>
<dbReference type="InterPro" id="IPR012675">
    <property type="entry name" value="Beta-grasp_dom_sf"/>
</dbReference>
<dbReference type="AlphaFoldDB" id="A0A5K7YVB1"/>
<dbReference type="CDD" id="cd00565">
    <property type="entry name" value="Ubl_ThiS"/>
    <property type="match status" value="1"/>
</dbReference>
<name>A0A5K7YVB1_9BACT</name>
<gene>
    <name evidence="1" type="ORF">DSCA_58990</name>
</gene>